<gene>
    <name evidence="2" type="ORF">RM540_12550</name>
</gene>
<dbReference type="RefSeq" id="WP_311664604.1">
    <property type="nucleotide sequence ID" value="NZ_JAVRHT010000032.1"/>
</dbReference>
<proteinExistence type="predicted"/>
<evidence type="ECO:0000313" key="2">
    <source>
        <dbReference type="EMBL" id="MDT0632582.1"/>
    </source>
</evidence>
<name>A0ABU3BTG8_9BACT</name>
<sequence>MVDLLQRQRSAARAAEALAEIGPRVPPRPPRPGGAGDPHLAAYAASRERRQAASDLARRAHEARADSAIRVARMATLRWEKVRPREQGPFLEQYGEAFWLSAPTGGAAAIDTTSTAVLRGQLQAAFGDPTRNGDAQKRYGYGGSDHVQFEYWFAVNDTIPVLVLDLDGPFGRGLMIAADEEQAAFLPALKADLARRLAAERRPVPWLDYYHSFARRTWYRTGYNGTEFYVREVRPPRWAGAAGDRWIIHR</sequence>
<keyword evidence="3" id="KW-1185">Reference proteome</keyword>
<dbReference type="EMBL" id="JAVRHT010000032">
    <property type="protein sequence ID" value="MDT0632582.1"/>
    <property type="molecule type" value="Genomic_DNA"/>
</dbReference>
<dbReference type="Proteomes" id="UP001267426">
    <property type="component" value="Unassembled WGS sequence"/>
</dbReference>
<protein>
    <submittedName>
        <fullName evidence="2">Uncharacterized protein</fullName>
    </submittedName>
</protein>
<accession>A0ABU3BTG8</accession>
<comment type="caution">
    <text evidence="2">The sequence shown here is derived from an EMBL/GenBank/DDBJ whole genome shotgun (WGS) entry which is preliminary data.</text>
</comment>
<feature type="region of interest" description="Disordered" evidence="1">
    <location>
        <begin position="15"/>
        <end position="41"/>
    </location>
</feature>
<evidence type="ECO:0000313" key="3">
    <source>
        <dbReference type="Proteomes" id="UP001267426"/>
    </source>
</evidence>
<evidence type="ECO:0000256" key="1">
    <source>
        <dbReference type="SAM" id="MobiDB-lite"/>
    </source>
</evidence>
<reference evidence="2 3" key="1">
    <citation type="submission" date="2023-09" db="EMBL/GenBank/DDBJ databases">
        <authorList>
            <person name="Rey-Velasco X."/>
        </authorList>
    </citation>
    <scope>NUCLEOTIDE SEQUENCE [LARGE SCALE GENOMIC DNA]</scope>
    <source>
        <strain evidence="2 3">F394</strain>
    </source>
</reference>
<organism evidence="2 3">
    <name type="scientific">Rubrivirga litoralis</name>
    <dbReference type="NCBI Taxonomy" id="3075598"/>
    <lineage>
        <taxon>Bacteria</taxon>
        <taxon>Pseudomonadati</taxon>
        <taxon>Rhodothermota</taxon>
        <taxon>Rhodothermia</taxon>
        <taxon>Rhodothermales</taxon>
        <taxon>Rubricoccaceae</taxon>
        <taxon>Rubrivirga</taxon>
    </lineage>
</organism>